<feature type="signal peptide" evidence="1">
    <location>
        <begin position="1"/>
        <end position="17"/>
    </location>
</feature>
<accession>A0ABR1C1W6</accession>
<evidence type="ECO:0008006" key="4">
    <source>
        <dbReference type="Google" id="ProtNLM"/>
    </source>
</evidence>
<keyword evidence="1" id="KW-0732">Signal</keyword>
<reference evidence="2 3" key="1">
    <citation type="submission" date="2023-08" db="EMBL/GenBank/DDBJ databases">
        <title>A Necator americanus chromosomal reference genome.</title>
        <authorList>
            <person name="Ilik V."/>
            <person name="Petrzelkova K.J."/>
            <person name="Pardy F."/>
            <person name="Fuh T."/>
            <person name="Niatou-Singa F.S."/>
            <person name="Gouil Q."/>
            <person name="Baker L."/>
            <person name="Ritchie M.E."/>
            <person name="Jex A.R."/>
            <person name="Gazzola D."/>
            <person name="Li H."/>
            <person name="Toshio Fujiwara R."/>
            <person name="Zhan B."/>
            <person name="Aroian R.V."/>
            <person name="Pafco B."/>
            <person name="Schwarz E.M."/>
        </authorList>
    </citation>
    <scope>NUCLEOTIDE SEQUENCE [LARGE SCALE GENOMIC DNA]</scope>
    <source>
        <strain evidence="2 3">Aroian</strain>
        <tissue evidence="2">Whole animal</tissue>
    </source>
</reference>
<dbReference type="EMBL" id="JAVFWL010000002">
    <property type="protein sequence ID" value="KAK6732538.1"/>
    <property type="molecule type" value="Genomic_DNA"/>
</dbReference>
<name>A0ABR1C1W6_NECAM</name>
<organism evidence="2 3">
    <name type="scientific">Necator americanus</name>
    <name type="common">Human hookworm</name>
    <dbReference type="NCBI Taxonomy" id="51031"/>
    <lineage>
        <taxon>Eukaryota</taxon>
        <taxon>Metazoa</taxon>
        <taxon>Ecdysozoa</taxon>
        <taxon>Nematoda</taxon>
        <taxon>Chromadorea</taxon>
        <taxon>Rhabditida</taxon>
        <taxon>Rhabditina</taxon>
        <taxon>Rhabditomorpha</taxon>
        <taxon>Strongyloidea</taxon>
        <taxon>Ancylostomatidae</taxon>
        <taxon>Bunostominae</taxon>
        <taxon>Necator</taxon>
    </lineage>
</organism>
<comment type="caution">
    <text evidence="2">The sequence shown here is derived from an EMBL/GenBank/DDBJ whole genome shotgun (WGS) entry which is preliminary data.</text>
</comment>
<evidence type="ECO:0000256" key="1">
    <source>
        <dbReference type="SAM" id="SignalP"/>
    </source>
</evidence>
<evidence type="ECO:0000313" key="3">
    <source>
        <dbReference type="Proteomes" id="UP001303046"/>
    </source>
</evidence>
<dbReference type="Proteomes" id="UP001303046">
    <property type="component" value="Unassembled WGS sequence"/>
</dbReference>
<protein>
    <recommendedName>
        <fullName evidence="4">Lipid-binding serum glycoprotein N-terminal domain-containing protein</fullName>
    </recommendedName>
</protein>
<proteinExistence type="predicted"/>
<evidence type="ECO:0000313" key="2">
    <source>
        <dbReference type="EMBL" id="KAK6732538.1"/>
    </source>
</evidence>
<keyword evidence="3" id="KW-1185">Reference proteome</keyword>
<sequence length="160" mass="18096">MEALLLVLAILFTLLEQKKVSSILRVSGDTMVVERLQREKYVSFNLFSYSSLDGLVVSVVLTDSKAICSQSDFKKMGIQVKINFTTKRIASIKLRLKKPSSAILNASLPVEVSIHFHIVHVSINQEEQTMTVHGHLYMNELLRLANPSRYDRSNGFRVCL</sequence>
<feature type="chain" id="PRO_5045127765" description="Lipid-binding serum glycoprotein N-terminal domain-containing protein" evidence="1">
    <location>
        <begin position="18"/>
        <end position="160"/>
    </location>
</feature>
<gene>
    <name evidence="2" type="primary">Necator_chrII.g4526</name>
    <name evidence="2" type="ORF">RB195_016734</name>
</gene>